<dbReference type="Proteomes" id="UP000199524">
    <property type="component" value="Chromosome I"/>
</dbReference>
<gene>
    <name evidence="4" type="ORF">SAMN05216598_5692</name>
</gene>
<evidence type="ECO:0000256" key="1">
    <source>
        <dbReference type="ARBA" id="ARBA00022801"/>
    </source>
</evidence>
<evidence type="ECO:0000256" key="2">
    <source>
        <dbReference type="SAM" id="SignalP"/>
    </source>
</evidence>
<dbReference type="AlphaFoldDB" id="A0A1H2ABI1"/>
<dbReference type="RefSeq" id="WP_090211023.1">
    <property type="nucleotide sequence ID" value="NZ_LT629777.1"/>
</dbReference>
<organism evidence="4 5">
    <name type="scientific">Pseudomonas asplenii</name>
    <dbReference type="NCBI Taxonomy" id="53407"/>
    <lineage>
        <taxon>Bacteria</taxon>
        <taxon>Pseudomonadati</taxon>
        <taxon>Pseudomonadota</taxon>
        <taxon>Gammaproteobacteria</taxon>
        <taxon>Pseudomonadales</taxon>
        <taxon>Pseudomonadaceae</taxon>
        <taxon>Pseudomonas</taxon>
    </lineage>
</organism>
<reference evidence="5" key="1">
    <citation type="submission" date="2016-10" db="EMBL/GenBank/DDBJ databases">
        <authorList>
            <person name="Varghese N."/>
            <person name="Submissions S."/>
        </authorList>
    </citation>
    <scope>NUCLEOTIDE SEQUENCE [LARGE SCALE GENOMIC DNA]</scope>
    <source>
        <strain evidence="5">ATCC 23835</strain>
    </source>
</reference>
<dbReference type="SUPFAM" id="SSF53474">
    <property type="entry name" value="alpha/beta-Hydrolases"/>
    <property type="match status" value="1"/>
</dbReference>
<protein>
    <submittedName>
        <fullName evidence="4">Pimeloyl-ACP methyl ester carboxylesterase</fullName>
    </submittedName>
</protein>
<accession>A0A1H2ABI1</accession>
<keyword evidence="5" id="KW-1185">Reference proteome</keyword>
<feature type="signal peptide" evidence="2">
    <location>
        <begin position="1"/>
        <end position="26"/>
    </location>
</feature>
<dbReference type="Pfam" id="PF00561">
    <property type="entry name" value="Abhydrolase_1"/>
    <property type="match status" value="1"/>
</dbReference>
<dbReference type="InterPro" id="IPR029058">
    <property type="entry name" value="AB_hydrolase_fold"/>
</dbReference>
<sequence length="318" mass="35603">MFTLHLPKTAALAASLFFCAFNTAYATESNKSQVIEGERFKHGFADINGMRMHYLIAGDGRKPVLLIHGFPGDWRNWKLLMGQLVSQGYTAVVPDFRGAGESSISPTGYDKKTMAQDMRALMNSLGFKETAIVGHDIGTNIAYLYAAQFPTEVKKLILMDSFLPGIPGWEQGYDGRPGKWHFRFFGDTALQLIKGRERIYVDMFWNDFVVPGNPSVPEVDRDALAKGYARPGRMEAAFALYSTWTTNDAPDNQAYARQKLEMPVLSIGGEYSRGKTLAEQMPQIAEHPQSLIIKNSAHFVLEEKTEETRTAILNFLKD</sequence>
<dbReference type="PRINTS" id="PR00111">
    <property type="entry name" value="ABHYDROLASE"/>
</dbReference>
<dbReference type="PRINTS" id="PR00412">
    <property type="entry name" value="EPOXHYDRLASE"/>
</dbReference>
<dbReference type="GO" id="GO:0016787">
    <property type="term" value="F:hydrolase activity"/>
    <property type="evidence" value="ECO:0007669"/>
    <property type="project" value="UniProtKB-KW"/>
</dbReference>
<proteinExistence type="predicted"/>
<dbReference type="InterPro" id="IPR000073">
    <property type="entry name" value="AB_hydrolase_1"/>
</dbReference>
<feature type="domain" description="AB hydrolase-1" evidence="3">
    <location>
        <begin position="62"/>
        <end position="304"/>
    </location>
</feature>
<name>A0A1H2ABI1_9PSED</name>
<dbReference type="EMBL" id="LT629777">
    <property type="protein sequence ID" value="SDT43273.1"/>
    <property type="molecule type" value="Genomic_DNA"/>
</dbReference>
<feature type="chain" id="PRO_5009268654" evidence="2">
    <location>
        <begin position="27"/>
        <end position="318"/>
    </location>
</feature>
<keyword evidence="1" id="KW-0378">Hydrolase</keyword>
<dbReference type="PANTHER" id="PTHR43329">
    <property type="entry name" value="EPOXIDE HYDROLASE"/>
    <property type="match status" value="1"/>
</dbReference>
<dbReference type="Gene3D" id="3.40.50.1820">
    <property type="entry name" value="alpha/beta hydrolase"/>
    <property type="match status" value="1"/>
</dbReference>
<evidence type="ECO:0000259" key="3">
    <source>
        <dbReference type="Pfam" id="PF00561"/>
    </source>
</evidence>
<evidence type="ECO:0000313" key="4">
    <source>
        <dbReference type="EMBL" id="SDT43273.1"/>
    </source>
</evidence>
<evidence type="ECO:0000313" key="5">
    <source>
        <dbReference type="Proteomes" id="UP000199524"/>
    </source>
</evidence>
<dbReference type="GeneID" id="300210524"/>
<keyword evidence="2" id="KW-0732">Signal</keyword>
<dbReference type="InterPro" id="IPR000639">
    <property type="entry name" value="Epox_hydrolase-like"/>
</dbReference>